<gene>
    <name evidence="4" type="ORF">GCM10007879_29160</name>
</gene>
<comment type="similarity">
    <text evidence="1">Belongs to the ATP12 family.</text>
</comment>
<keyword evidence="3" id="KW-0143">Chaperone</keyword>
<name>A0ABQ5UXE3_9HYPH</name>
<dbReference type="Gene3D" id="1.10.3580.10">
    <property type="entry name" value="ATP12 ATPase"/>
    <property type="match status" value="1"/>
</dbReference>
<dbReference type="PANTHER" id="PTHR21013:SF10">
    <property type="entry name" value="ATP SYNTHASE MITOCHONDRIAL F1 COMPLEX ASSEMBLY FACTOR 2"/>
    <property type="match status" value="1"/>
</dbReference>
<sequence>MREILEDAQAHIEDGYGRAQKHQKQQLPKRFYKEASVGERDGGFAILLDGKNIKTPGKVNVVVPSEELANLVAKEWAAQEKEIDPATMPLTRLVNTIVERGNKALDDVKAEIVKFAGNDLLVYRADSPQELVDLQTKHWGGALEAFSKRYDVSFNVITGVMHQDQPAEVQARIGEIIAHYSDFEACSTMSITSITGSAVLAIGLKEGLFTPAQVLETAYVDEDYQAQHWGEDAEATRMRAFKRQDFDAAVTVLGLVAA</sequence>
<evidence type="ECO:0000313" key="4">
    <source>
        <dbReference type="EMBL" id="GLQ18667.1"/>
    </source>
</evidence>
<dbReference type="InterPro" id="IPR023335">
    <property type="entry name" value="ATP12_ortho_dom_sf"/>
</dbReference>
<dbReference type="Proteomes" id="UP001161405">
    <property type="component" value="Unassembled WGS sequence"/>
</dbReference>
<dbReference type="Pfam" id="PF07542">
    <property type="entry name" value="ATP12"/>
    <property type="match status" value="1"/>
</dbReference>
<dbReference type="RefSeq" id="WP_284365702.1">
    <property type="nucleotide sequence ID" value="NZ_BSNI01000002.1"/>
</dbReference>
<keyword evidence="5" id="KW-1185">Reference proteome</keyword>
<dbReference type="Gene3D" id="3.30.2180.10">
    <property type="entry name" value="ATP12-like"/>
    <property type="match status" value="1"/>
</dbReference>
<evidence type="ECO:0000313" key="5">
    <source>
        <dbReference type="Proteomes" id="UP001161405"/>
    </source>
</evidence>
<dbReference type="PANTHER" id="PTHR21013">
    <property type="entry name" value="ATP SYNTHASE MITOCHONDRIAL F1 COMPLEX ASSEMBLY FACTOR 2/ATP12 PROTEIN, MITOCHONDRIAL PRECURSOR"/>
    <property type="match status" value="1"/>
</dbReference>
<evidence type="ECO:0000256" key="2">
    <source>
        <dbReference type="ARBA" id="ARBA00022946"/>
    </source>
</evidence>
<dbReference type="SUPFAM" id="SSF160909">
    <property type="entry name" value="ATP12-like"/>
    <property type="match status" value="1"/>
</dbReference>
<evidence type="ECO:0000256" key="3">
    <source>
        <dbReference type="ARBA" id="ARBA00023186"/>
    </source>
</evidence>
<keyword evidence="2" id="KW-0809">Transit peptide</keyword>
<reference evidence="4" key="2">
    <citation type="submission" date="2023-01" db="EMBL/GenBank/DDBJ databases">
        <title>Draft genome sequence of Maritalea porphyrae strain NBRC 107169.</title>
        <authorList>
            <person name="Sun Q."/>
            <person name="Mori K."/>
        </authorList>
    </citation>
    <scope>NUCLEOTIDE SEQUENCE</scope>
    <source>
        <strain evidence="4">NBRC 107169</strain>
    </source>
</reference>
<protein>
    <submittedName>
        <fullName evidence="4">ATPase</fullName>
    </submittedName>
</protein>
<reference evidence="4" key="1">
    <citation type="journal article" date="2014" name="Int. J. Syst. Evol. Microbiol.">
        <title>Complete genome of a new Firmicutes species belonging to the dominant human colonic microbiota ('Ruminococcus bicirculans') reveals two chromosomes and a selective capacity to utilize plant glucans.</title>
        <authorList>
            <consortium name="NISC Comparative Sequencing Program"/>
            <person name="Wegmann U."/>
            <person name="Louis P."/>
            <person name="Goesmann A."/>
            <person name="Henrissat B."/>
            <person name="Duncan S.H."/>
            <person name="Flint H.J."/>
        </authorList>
    </citation>
    <scope>NUCLEOTIDE SEQUENCE</scope>
    <source>
        <strain evidence="4">NBRC 107169</strain>
    </source>
</reference>
<proteinExistence type="inferred from homology"/>
<dbReference type="EMBL" id="BSNI01000002">
    <property type="protein sequence ID" value="GLQ18667.1"/>
    <property type="molecule type" value="Genomic_DNA"/>
</dbReference>
<organism evidence="4 5">
    <name type="scientific">Maritalea porphyrae</name>
    <dbReference type="NCBI Taxonomy" id="880732"/>
    <lineage>
        <taxon>Bacteria</taxon>
        <taxon>Pseudomonadati</taxon>
        <taxon>Pseudomonadota</taxon>
        <taxon>Alphaproteobacteria</taxon>
        <taxon>Hyphomicrobiales</taxon>
        <taxon>Devosiaceae</taxon>
        <taxon>Maritalea</taxon>
    </lineage>
</organism>
<comment type="caution">
    <text evidence="4">The sequence shown here is derived from an EMBL/GenBank/DDBJ whole genome shotgun (WGS) entry which is preliminary data.</text>
</comment>
<evidence type="ECO:0000256" key="1">
    <source>
        <dbReference type="ARBA" id="ARBA00008231"/>
    </source>
</evidence>
<dbReference type="InterPro" id="IPR042272">
    <property type="entry name" value="ATP12_ATP_synth-F1-assembly_N"/>
</dbReference>
<dbReference type="InterPro" id="IPR011419">
    <property type="entry name" value="ATP12_ATP_synth-F1-assembly"/>
</dbReference>
<accession>A0ABQ5UXE3</accession>